<reference evidence="4" key="2">
    <citation type="submission" date="2020-10" db="EMBL/GenBank/DDBJ databases">
        <title>Comparative genomics of the Acetobacterium genus.</title>
        <authorList>
            <person name="Marshall C."/>
            <person name="May H."/>
            <person name="Norman S."/>
        </authorList>
    </citation>
    <scope>NUCLEOTIDE SEQUENCE</scope>
    <source>
        <strain evidence="4">DER-2019</strain>
    </source>
</reference>
<dbReference type="RefSeq" id="WP_148568496.1">
    <property type="nucleotide sequence ID" value="NZ_RXYA01000018.1"/>
</dbReference>
<dbReference type="SUPFAM" id="SSF46689">
    <property type="entry name" value="Homeodomain-like"/>
    <property type="match status" value="1"/>
</dbReference>
<reference evidence="4" key="1">
    <citation type="submission" date="2019-10" db="EMBL/GenBank/DDBJ databases">
        <authorList>
            <person name="Ross D.E."/>
            <person name="Gulliver D."/>
        </authorList>
    </citation>
    <scope>NUCLEOTIDE SEQUENCE</scope>
    <source>
        <strain evidence="4">DER-2019</strain>
    </source>
</reference>
<name>A0A923HXN9_9FIRM</name>
<keyword evidence="1" id="KW-0175">Coiled coil</keyword>
<accession>A0A923HXN9</accession>
<comment type="caution">
    <text evidence="4">The sequence shown here is derived from an EMBL/GenBank/DDBJ whole genome shotgun (WGS) entry which is preliminary data.</text>
</comment>
<sequence length="235" mass="27212">MPRAPNEKIEQAKKLYEKGMKLVEIASQLEIPEGTIRSWKKRYQWDATLQTKKRNVANRKGGQKGNKNSVGHGAPEENKNAERHGFFSKWLPAETMEIMQSIERSNPIDLLWDNIQLQYTAIIRAQNLMYVRDQSDMTKEIACDGLATSYDIQYAWDKHANFLQAQSRAMKTLESMIKQYDELTRSSMATEEQRARIDKMKLEMVKINGDPETYEDDGFLEALKGNALEVWDNED</sequence>
<evidence type="ECO:0000259" key="3">
    <source>
        <dbReference type="Pfam" id="PF06056"/>
    </source>
</evidence>
<proteinExistence type="predicted"/>
<keyword evidence="5" id="KW-1185">Reference proteome</keyword>
<gene>
    <name evidence="4" type="ORF">GH810_14405</name>
</gene>
<dbReference type="InterPro" id="IPR010332">
    <property type="entry name" value="ATPase_terminase-su_N"/>
</dbReference>
<dbReference type="Gene3D" id="1.10.10.60">
    <property type="entry name" value="Homeodomain-like"/>
    <property type="match status" value="1"/>
</dbReference>
<feature type="region of interest" description="Disordered" evidence="2">
    <location>
        <begin position="52"/>
        <end position="81"/>
    </location>
</feature>
<dbReference type="Pfam" id="PF06056">
    <property type="entry name" value="Terminase_5"/>
    <property type="match status" value="1"/>
</dbReference>
<dbReference type="Proteomes" id="UP000616595">
    <property type="component" value="Unassembled WGS sequence"/>
</dbReference>
<feature type="domain" description="Terminase ATPase subunit N-terminal" evidence="3">
    <location>
        <begin position="9"/>
        <end position="49"/>
    </location>
</feature>
<evidence type="ECO:0000313" key="5">
    <source>
        <dbReference type="Proteomes" id="UP000616595"/>
    </source>
</evidence>
<feature type="coiled-coil region" evidence="1">
    <location>
        <begin position="163"/>
        <end position="193"/>
    </location>
</feature>
<evidence type="ECO:0000313" key="4">
    <source>
        <dbReference type="EMBL" id="MBC3889502.1"/>
    </source>
</evidence>
<organism evidence="4 5">
    <name type="scientific">Acetobacterium paludosum</name>
    <dbReference type="NCBI Taxonomy" id="52693"/>
    <lineage>
        <taxon>Bacteria</taxon>
        <taxon>Bacillati</taxon>
        <taxon>Bacillota</taxon>
        <taxon>Clostridia</taxon>
        <taxon>Eubacteriales</taxon>
        <taxon>Eubacteriaceae</taxon>
        <taxon>Acetobacterium</taxon>
    </lineage>
</organism>
<evidence type="ECO:0000256" key="2">
    <source>
        <dbReference type="SAM" id="MobiDB-lite"/>
    </source>
</evidence>
<dbReference type="NCBIfam" id="NF040601">
    <property type="entry name" value="TerS_not_xtmA"/>
    <property type="match status" value="1"/>
</dbReference>
<dbReference type="OrthoDB" id="9768556at2"/>
<dbReference type="InterPro" id="IPR009057">
    <property type="entry name" value="Homeodomain-like_sf"/>
</dbReference>
<dbReference type="AlphaFoldDB" id="A0A923HXN9"/>
<dbReference type="EMBL" id="WJBD01000019">
    <property type="protein sequence ID" value="MBC3889502.1"/>
    <property type="molecule type" value="Genomic_DNA"/>
</dbReference>
<protein>
    <submittedName>
        <fullName evidence="4">Terminase</fullName>
    </submittedName>
</protein>
<evidence type="ECO:0000256" key="1">
    <source>
        <dbReference type="SAM" id="Coils"/>
    </source>
</evidence>